<organism evidence="1 2">
    <name type="scientific">Rhodoplanes tepidamans</name>
    <name type="common">Rhodoplanes cryptolactis</name>
    <dbReference type="NCBI Taxonomy" id="200616"/>
    <lineage>
        <taxon>Bacteria</taxon>
        <taxon>Pseudomonadati</taxon>
        <taxon>Pseudomonadota</taxon>
        <taxon>Alphaproteobacteria</taxon>
        <taxon>Hyphomicrobiales</taxon>
        <taxon>Nitrobacteraceae</taxon>
        <taxon>Rhodoplanes</taxon>
    </lineage>
</organism>
<dbReference type="Proteomes" id="UP001165652">
    <property type="component" value="Unassembled WGS sequence"/>
</dbReference>
<dbReference type="RefSeq" id="WP_272775636.1">
    <property type="nucleotide sequence ID" value="NZ_JAQQLI010000003.1"/>
</dbReference>
<sequence length="112" mass="13224">MIDAHAEDYSEPFAAGKTDEFHLCFVCHMMVHCRFKNRDAWDRYRTAIREGKRSRPFHTRNFGRFSADFLDAPGLLPRAEYEQHEPPARRPLDEIDQRACMKETAPIRRASR</sequence>
<accession>A0ABT5J6Y8</accession>
<reference evidence="1" key="1">
    <citation type="journal article" date="2023" name="Microbiol Resour">
        <title>Genome Sequences of Rhodoplanes serenus and Two Thermotolerant Strains, Rhodoplanes tepidamans and 'Rhodoplanes cryptolactis,' Further Refine the Genus.</title>
        <authorList>
            <person name="Rayyan A.A."/>
            <person name="Kyndt J.A."/>
        </authorList>
    </citation>
    <scope>NUCLEOTIDE SEQUENCE</scope>
    <source>
        <strain evidence="1">DSM 9987</strain>
    </source>
</reference>
<evidence type="ECO:0000313" key="2">
    <source>
        <dbReference type="Proteomes" id="UP001165652"/>
    </source>
</evidence>
<evidence type="ECO:0000313" key="1">
    <source>
        <dbReference type="EMBL" id="MDC7784790.1"/>
    </source>
</evidence>
<proteinExistence type="predicted"/>
<name>A0ABT5J6Y8_RHOTP</name>
<dbReference type="EMBL" id="JAQQLI010000003">
    <property type="protein sequence ID" value="MDC7784790.1"/>
    <property type="molecule type" value="Genomic_DNA"/>
</dbReference>
<keyword evidence="2" id="KW-1185">Reference proteome</keyword>
<reference evidence="1" key="2">
    <citation type="submission" date="2023-02" db="EMBL/GenBank/DDBJ databases">
        <authorList>
            <person name="Rayyan A."/>
            <person name="Meyer T."/>
            <person name="Kyndt J.A."/>
        </authorList>
    </citation>
    <scope>NUCLEOTIDE SEQUENCE</scope>
    <source>
        <strain evidence="1">DSM 9987</strain>
    </source>
</reference>
<gene>
    <name evidence="1" type="ORF">PQJ73_03760</name>
</gene>
<comment type="caution">
    <text evidence="1">The sequence shown here is derived from an EMBL/GenBank/DDBJ whole genome shotgun (WGS) entry which is preliminary data.</text>
</comment>
<protein>
    <submittedName>
        <fullName evidence="1">Uncharacterized protein</fullName>
    </submittedName>
</protein>